<dbReference type="Pfam" id="PF14332">
    <property type="entry name" value="DUF4388"/>
    <property type="match status" value="1"/>
</dbReference>
<dbReference type="EMBL" id="DSFP01000063">
    <property type="protein sequence ID" value="HEW46409.1"/>
    <property type="molecule type" value="Genomic_DNA"/>
</dbReference>
<dbReference type="Gene3D" id="1.10.10.10">
    <property type="entry name" value="Winged helix-like DNA-binding domain superfamily/Winged helix DNA-binding domain"/>
    <property type="match status" value="1"/>
</dbReference>
<accession>A0A7C2Z383</accession>
<evidence type="ECO:0000259" key="1">
    <source>
        <dbReference type="Pfam" id="PF14332"/>
    </source>
</evidence>
<comment type="caution">
    <text evidence="2">The sequence shown here is derived from an EMBL/GenBank/DDBJ whole genome shotgun (WGS) entry which is preliminary data.</text>
</comment>
<name>A0A7C2Z383_9AQUI</name>
<dbReference type="InterPro" id="IPR025497">
    <property type="entry name" value="PatA-like_N"/>
</dbReference>
<sequence length="231" mass="26612">MALTGDLKTFNFVDILQIIAKDRKSGILLVEWADITVAYYVKDGQIIFARPVDRVFRVYAERDFDLLIEKLRISKDNLSKTVERFLVDRLNLKDGVFSFTPGFVKYASNNYGIVFPIEKIIMMASRGLLQEEVERKISDEMLIFEPAENIQDIIKRAELTPEEQKVLSLVNGERTVFDIRKDSGLDNLTVDRALYGLLALGVIKRKKKEKKQKPSIALDLLMKIIERIKEL</sequence>
<evidence type="ECO:0000313" key="2">
    <source>
        <dbReference type="EMBL" id="HEW46409.1"/>
    </source>
</evidence>
<gene>
    <name evidence="2" type="ORF">ENO47_07090</name>
</gene>
<organism evidence="2">
    <name type="scientific">Hydrogenobacter sp</name>
    <dbReference type="NCBI Taxonomy" id="2152829"/>
    <lineage>
        <taxon>Bacteria</taxon>
        <taxon>Pseudomonadati</taxon>
        <taxon>Aquificota</taxon>
        <taxon>Aquificia</taxon>
        <taxon>Aquificales</taxon>
        <taxon>Aquificaceae</taxon>
        <taxon>Hydrogenobacter</taxon>
    </lineage>
</organism>
<feature type="domain" description="PatA-like N-terminal" evidence="1">
    <location>
        <begin position="4"/>
        <end position="128"/>
    </location>
</feature>
<proteinExistence type="predicted"/>
<dbReference type="InterPro" id="IPR036388">
    <property type="entry name" value="WH-like_DNA-bd_sf"/>
</dbReference>
<dbReference type="PANTHER" id="PTHR36304">
    <property type="entry name" value="DOMAIN GTPASE-ACTIVATING PROTEIN, PUTATIVE-RELATED-RELATED"/>
    <property type="match status" value="1"/>
</dbReference>
<protein>
    <submittedName>
        <fullName evidence="2">DUF4388 domain-containing protein</fullName>
    </submittedName>
</protein>
<reference evidence="2" key="1">
    <citation type="journal article" date="2020" name="mSystems">
        <title>Genome- and Community-Level Interaction Insights into Carbon Utilization and Element Cycling Functions of Hydrothermarchaeota in Hydrothermal Sediment.</title>
        <authorList>
            <person name="Zhou Z."/>
            <person name="Liu Y."/>
            <person name="Xu W."/>
            <person name="Pan J."/>
            <person name="Luo Z.H."/>
            <person name="Li M."/>
        </authorList>
    </citation>
    <scope>NUCLEOTIDE SEQUENCE [LARGE SCALE GENOMIC DNA]</scope>
    <source>
        <strain evidence="2">SpSt-132</strain>
    </source>
</reference>
<dbReference type="PANTHER" id="PTHR36304:SF4">
    <property type="entry name" value="DUF4388 DOMAIN-CONTAINING PROTEIN"/>
    <property type="match status" value="1"/>
</dbReference>
<dbReference type="AlphaFoldDB" id="A0A7C2Z383"/>